<dbReference type="NCBIfam" id="TIGR00724">
    <property type="entry name" value="urea_amlyse_rel"/>
    <property type="match status" value="1"/>
</dbReference>
<dbReference type="Proteomes" id="UP001144341">
    <property type="component" value="Unassembled WGS sequence"/>
</dbReference>
<dbReference type="RefSeq" id="WP_269414417.1">
    <property type="nucleotide sequence ID" value="NZ_JAPWGL010000001.1"/>
</dbReference>
<dbReference type="InterPro" id="IPR052708">
    <property type="entry name" value="PxpC"/>
</dbReference>
<evidence type="ECO:0000256" key="3">
    <source>
        <dbReference type="ARBA" id="ARBA00022840"/>
    </source>
</evidence>
<keyword evidence="6" id="KW-1185">Reference proteome</keyword>
<dbReference type="Pfam" id="PF02626">
    <property type="entry name" value="CT_A_B"/>
    <property type="match status" value="1"/>
</dbReference>
<dbReference type="SUPFAM" id="SSF50891">
    <property type="entry name" value="Cyclophilin-like"/>
    <property type="match status" value="1"/>
</dbReference>
<gene>
    <name evidence="5" type="ORF">O0931_04840</name>
</gene>
<accession>A0ABT4KWK5</accession>
<sequence length="329" mass="36080">MKISITKPGILTTIQDNGRKNYQAQAVPRSGVLDDLSARIANIAIGNDDNSATLEFTYAAAEFKAEADSLIAYAGDGAFLISEGKKLPPERPIFVPSGSTIKLTNNPEGAITYLAIAGGFDVPEILGSKSTYLTGHFGGYKGRNLQSGDFLSSRKDLTMRSQHILHSLKGNQISWPSWYVNRSRLLPADRKTIRIFPAGEFNWFDSESIINFLSKEFSVGLNSNRMGYQLYGNKISRRKNEELLSTAVCPGTIQVTGNGDVILLMADCQTTGGYPRIGQVAAVDLPLCAQLKPNDSIRFTEISRDTAEILYIEREKQLSDLKLAVASRF</sequence>
<evidence type="ECO:0000313" key="6">
    <source>
        <dbReference type="Proteomes" id="UP001144341"/>
    </source>
</evidence>
<dbReference type="InterPro" id="IPR029000">
    <property type="entry name" value="Cyclophilin-like_dom_sf"/>
</dbReference>
<proteinExistence type="predicted"/>
<evidence type="ECO:0000313" key="5">
    <source>
        <dbReference type="EMBL" id="MCZ4222617.1"/>
    </source>
</evidence>
<organism evidence="5 6">
    <name type="scientific">Pedobacter rhodius</name>
    <dbReference type="NCBI Taxonomy" id="3004098"/>
    <lineage>
        <taxon>Bacteria</taxon>
        <taxon>Pseudomonadati</taxon>
        <taxon>Bacteroidota</taxon>
        <taxon>Sphingobacteriia</taxon>
        <taxon>Sphingobacteriales</taxon>
        <taxon>Sphingobacteriaceae</taxon>
        <taxon>Pedobacter</taxon>
    </lineage>
</organism>
<feature type="domain" description="Carboxyltransferase" evidence="4">
    <location>
        <begin position="24"/>
        <end position="317"/>
    </location>
</feature>
<keyword evidence="3" id="KW-0067">ATP-binding</keyword>
<name>A0ABT4KWK5_9SPHI</name>
<protein>
    <submittedName>
        <fullName evidence="5">Biotin-dependent carboxyltransferase family protein</fullName>
    </submittedName>
</protein>
<dbReference type="PANTHER" id="PTHR43309">
    <property type="entry name" value="5-OXOPROLINASE SUBUNIT C"/>
    <property type="match status" value="1"/>
</dbReference>
<evidence type="ECO:0000259" key="4">
    <source>
        <dbReference type="SMART" id="SM00797"/>
    </source>
</evidence>
<evidence type="ECO:0000256" key="2">
    <source>
        <dbReference type="ARBA" id="ARBA00022801"/>
    </source>
</evidence>
<dbReference type="SMART" id="SM00797">
    <property type="entry name" value="AHS2"/>
    <property type="match status" value="1"/>
</dbReference>
<dbReference type="EMBL" id="JAPWGL010000001">
    <property type="protein sequence ID" value="MCZ4222617.1"/>
    <property type="molecule type" value="Genomic_DNA"/>
</dbReference>
<keyword evidence="2" id="KW-0378">Hydrolase</keyword>
<comment type="caution">
    <text evidence="5">The sequence shown here is derived from an EMBL/GenBank/DDBJ whole genome shotgun (WGS) entry which is preliminary data.</text>
</comment>
<evidence type="ECO:0000256" key="1">
    <source>
        <dbReference type="ARBA" id="ARBA00022741"/>
    </source>
</evidence>
<dbReference type="PANTHER" id="PTHR43309:SF5">
    <property type="entry name" value="5-OXOPROLINASE SUBUNIT C"/>
    <property type="match status" value="1"/>
</dbReference>
<dbReference type="InterPro" id="IPR003778">
    <property type="entry name" value="CT_A_B"/>
</dbReference>
<dbReference type="Gene3D" id="2.40.100.10">
    <property type="entry name" value="Cyclophilin-like"/>
    <property type="match status" value="1"/>
</dbReference>
<reference evidence="5" key="1">
    <citation type="submission" date="2022-12" db="EMBL/GenBank/DDBJ databases">
        <title>Genome sequence of SJ11.</title>
        <authorList>
            <person name="Woo H."/>
        </authorList>
    </citation>
    <scope>NUCLEOTIDE SEQUENCE</scope>
    <source>
        <strain evidence="5">SJ11</strain>
    </source>
</reference>
<keyword evidence="1" id="KW-0547">Nucleotide-binding</keyword>